<feature type="binding site" evidence="7">
    <location>
        <position position="119"/>
    </location>
    <ligand>
        <name>S-adenosyl-L-methionine</name>
        <dbReference type="ChEBI" id="CHEBI:59789"/>
    </ligand>
</feature>
<keyword evidence="6 7" id="KW-0819">tRNA processing</keyword>
<sequence>MSGSVDDGMPAHFRRVVSFHPRGGRLNDVQRRAFEAHGARWFRESADLAGPADLVALFDRSAPLVVEIGSGMGESTAAMAAARPEINLIAVEVYKPGVAQTLHHAARAGVDNLRVVRGDAVQVLTDLIAPASLAEAWMFFPDPWPKTKHLKRRLFTAEFAALVASRLSRGGVFRAATDWAPYAEQMLAVGSGGKHLRNAHPGWAPRPDFRPRTRFERRGLADGRDIHDLEFLRR</sequence>
<feature type="binding site" evidence="7">
    <location>
        <position position="142"/>
    </location>
    <ligand>
        <name>S-adenosyl-L-methionine</name>
        <dbReference type="ChEBI" id="CHEBI:59789"/>
    </ligand>
</feature>
<dbReference type="PANTHER" id="PTHR23417">
    <property type="entry name" value="3-DEOXY-D-MANNO-OCTULOSONIC-ACID TRANSFERASE/TRNA GUANINE-N 7 - -METHYLTRANSFERASE"/>
    <property type="match status" value="1"/>
</dbReference>
<evidence type="ECO:0000313" key="8">
    <source>
        <dbReference type="EMBL" id="MBM9476636.1"/>
    </source>
</evidence>
<comment type="function">
    <text evidence="2 7">Catalyzes the formation of N(7)-methylguanine at position 46 (m7G46) in tRNA.</text>
</comment>
<dbReference type="PROSITE" id="PS51625">
    <property type="entry name" value="SAM_MT_TRMB"/>
    <property type="match status" value="1"/>
</dbReference>
<dbReference type="Pfam" id="PF02390">
    <property type="entry name" value="Methyltransf_4"/>
    <property type="match status" value="1"/>
</dbReference>
<comment type="catalytic activity">
    <reaction evidence="1 7">
        <text>guanosine(46) in tRNA + S-adenosyl-L-methionine = N(7)-methylguanosine(46) in tRNA + S-adenosyl-L-homocysteine</text>
        <dbReference type="Rhea" id="RHEA:42708"/>
        <dbReference type="Rhea" id="RHEA-COMP:10188"/>
        <dbReference type="Rhea" id="RHEA-COMP:10189"/>
        <dbReference type="ChEBI" id="CHEBI:57856"/>
        <dbReference type="ChEBI" id="CHEBI:59789"/>
        <dbReference type="ChEBI" id="CHEBI:74269"/>
        <dbReference type="ChEBI" id="CHEBI:74480"/>
        <dbReference type="EC" id="2.1.1.33"/>
    </reaction>
</comment>
<feature type="binding site" evidence="7">
    <location>
        <position position="146"/>
    </location>
    <ligand>
        <name>substrate</name>
    </ligand>
</feature>
<dbReference type="InterPro" id="IPR003358">
    <property type="entry name" value="tRNA_(Gua-N-7)_MeTrfase_Trmb"/>
</dbReference>
<dbReference type="AlphaFoldDB" id="A0A938YLA9"/>
<keyword evidence="4 7" id="KW-0808">Transferase</keyword>
<dbReference type="EMBL" id="JAERWL010000008">
    <property type="protein sequence ID" value="MBM9476636.1"/>
    <property type="molecule type" value="Genomic_DNA"/>
</dbReference>
<keyword evidence="3 7" id="KW-0489">Methyltransferase</keyword>
<organism evidence="8 9">
    <name type="scientific">Nakamurella flavida</name>
    <dbReference type="NCBI Taxonomy" id="363630"/>
    <lineage>
        <taxon>Bacteria</taxon>
        <taxon>Bacillati</taxon>
        <taxon>Actinomycetota</taxon>
        <taxon>Actinomycetes</taxon>
        <taxon>Nakamurellales</taxon>
        <taxon>Nakamurellaceae</taxon>
        <taxon>Nakamurella</taxon>
    </lineage>
</organism>
<feature type="binding site" evidence="7">
    <location>
        <position position="67"/>
    </location>
    <ligand>
        <name>S-adenosyl-L-methionine</name>
        <dbReference type="ChEBI" id="CHEBI:59789"/>
    </ligand>
</feature>
<dbReference type="NCBIfam" id="TIGR00091">
    <property type="entry name" value="tRNA (guanosine(46)-N7)-methyltransferase TrmB"/>
    <property type="match status" value="1"/>
</dbReference>
<dbReference type="Gene3D" id="3.40.50.150">
    <property type="entry name" value="Vaccinia Virus protein VP39"/>
    <property type="match status" value="1"/>
</dbReference>
<evidence type="ECO:0000256" key="6">
    <source>
        <dbReference type="ARBA" id="ARBA00022694"/>
    </source>
</evidence>
<evidence type="ECO:0000256" key="4">
    <source>
        <dbReference type="ARBA" id="ARBA00022679"/>
    </source>
</evidence>
<dbReference type="PANTHER" id="PTHR23417:SF14">
    <property type="entry name" value="PENTACOTRIPEPTIDE-REPEAT REGION OF PRORP DOMAIN-CONTAINING PROTEIN"/>
    <property type="match status" value="1"/>
</dbReference>
<dbReference type="InterPro" id="IPR029063">
    <property type="entry name" value="SAM-dependent_MTases_sf"/>
</dbReference>
<evidence type="ECO:0000256" key="5">
    <source>
        <dbReference type="ARBA" id="ARBA00022691"/>
    </source>
</evidence>
<comment type="caution">
    <text evidence="8">The sequence shown here is derived from an EMBL/GenBank/DDBJ whole genome shotgun (WGS) entry which is preliminary data.</text>
</comment>
<dbReference type="InterPro" id="IPR055361">
    <property type="entry name" value="tRNA_methyltr_TrmB_bact"/>
</dbReference>
<gene>
    <name evidence="7 8" type="primary">trmB</name>
    <name evidence="8" type="ORF">JL107_09295</name>
</gene>
<comment type="similarity">
    <text evidence="7">Belongs to the class I-like SAM-binding methyltransferase superfamily. TrmB family.</text>
</comment>
<evidence type="ECO:0000256" key="1">
    <source>
        <dbReference type="ARBA" id="ARBA00000142"/>
    </source>
</evidence>
<keyword evidence="9" id="KW-1185">Reference proteome</keyword>
<accession>A0A938YLA9</accession>
<evidence type="ECO:0000256" key="2">
    <source>
        <dbReference type="ARBA" id="ARBA00003015"/>
    </source>
</evidence>
<proteinExistence type="inferred from homology"/>
<dbReference type="EC" id="2.1.1.33" evidence="7"/>
<feature type="binding site" evidence="7">
    <location>
        <begin position="213"/>
        <end position="216"/>
    </location>
    <ligand>
        <name>substrate</name>
    </ligand>
</feature>
<reference evidence="8" key="1">
    <citation type="submission" date="2021-01" db="EMBL/GenBank/DDBJ databases">
        <title>KCTC 19127 draft genome.</title>
        <authorList>
            <person name="An D."/>
        </authorList>
    </citation>
    <scope>NUCLEOTIDE SEQUENCE</scope>
    <source>
        <strain evidence="8">KCTC 19127</strain>
    </source>
</reference>
<dbReference type="GO" id="GO:0008176">
    <property type="term" value="F:tRNA (guanine(46)-N7)-methyltransferase activity"/>
    <property type="evidence" value="ECO:0007669"/>
    <property type="project" value="UniProtKB-UniRule"/>
</dbReference>
<dbReference type="SUPFAM" id="SSF53335">
    <property type="entry name" value="S-adenosyl-L-methionine-dependent methyltransferases"/>
    <property type="match status" value="1"/>
</dbReference>
<comment type="caution">
    <text evidence="7">Lacks conserved residue(s) required for the propagation of feature annotation.</text>
</comment>
<dbReference type="GO" id="GO:0043527">
    <property type="term" value="C:tRNA methyltransferase complex"/>
    <property type="evidence" value="ECO:0007669"/>
    <property type="project" value="TreeGrafter"/>
</dbReference>
<feature type="binding site" evidence="7">
    <location>
        <position position="92"/>
    </location>
    <ligand>
        <name>S-adenosyl-L-methionine</name>
        <dbReference type="ChEBI" id="CHEBI:59789"/>
    </ligand>
</feature>
<dbReference type="HAMAP" id="MF_01057">
    <property type="entry name" value="tRNA_methyltr_TrmB"/>
    <property type="match status" value="1"/>
</dbReference>
<name>A0A938YLA9_9ACTN</name>
<dbReference type="Proteomes" id="UP000663801">
    <property type="component" value="Unassembled WGS sequence"/>
</dbReference>
<evidence type="ECO:0000313" key="9">
    <source>
        <dbReference type="Proteomes" id="UP000663801"/>
    </source>
</evidence>
<feature type="binding site" evidence="7">
    <location>
        <position position="178"/>
    </location>
    <ligand>
        <name>substrate</name>
    </ligand>
</feature>
<protein>
    <recommendedName>
        <fullName evidence="7">tRNA (guanine-N(7)-)-methyltransferase</fullName>
        <ecNumber evidence="7">2.1.1.33</ecNumber>
    </recommendedName>
    <alternativeName>
        <fullName evidence="7">tRNA (guanine(46)-N(7))-methyltransferase</fullName>
    </alternativeName>
    <alternativeName>
        <fullName evidence="7">tRNA(m7G46)-methyltransferase</fullName>
    </alternativeName>
</protein>
<evidence type="ECO:0000256" key="3">
    <source>
        <dbReference type="ARBA" id="ARBA00022603"/>
    </source>
</evidence>
<comment type="pathway">
    <text evidence="7">tRNA modification; N(7)-methylguanine-tRNA biosynthesis.</text>
</comment>
<keyword evidence="5 7" id="KW-0949">S-adenosyl-L-methionine</keyword>
<dbReference type="CDD" id="cd02440">
    <property type="entry name" value="AdoMet_MTases"/>
    <property type="match status" value="1"/>
</dbReference>
<evidence type="ECO:0000256" key="7">
    <source>
        <dbReference type="HAMAP-Rule" id="MF_01057"/>
    </source>
</evidence>